<dbReference type="InterPro" id="IPR022952">
    <property type="entry name" value="Archease_arc"/>
</dbReference>
<dbReference type="PANTHER" id="PTHR12682">
    <property type="entry name" value="ARCHEASE"/>
    <property type="match status" value="1"/>
</dbReference>
<protein>
    <recommendedName>
        <fullName evidence="5">Protein archease</fullName>
    </recommendedName>
</protein>
<feature type="binding site" evidence="5">
    <location>
        <position position="148"/>
    </location>
    <ligand>
        <name>Ca(2+)</name>
        <dbReference type="ChEBI" id="CHEBI:29108"/>
    </ligand>
</feature>
<name>A0A7K4DJL8_9EURY</name>
<dbReference type="InterPro" id="IPR002804">
    <property type="entry name" value="Archease"/>
</dbReference>
<dbReference type="HAMAP" id="MF_01222">
    <property type="entry name" value="Archease_arch"/>
    <property type="match status" value="1"/>
</dbReference>
<dbReference type="SUPFAM" id="SSF69819">
    <property type="entry name" value="MTH1598-like"/>
    <property type="match status" value="1"/>
</dbReference>
<evidence type="ECO:0000256" key="1">
    <source>
        <dbReference type="ARBA" id="ARBA00007963"/>
    </source>
</evidence>
<dbReference type="PANTHER" id="PTHR12682:SF11">
    <property type="entry name" value="PROTEIN ARCHEASE"/>
    <property type="match status" value="1"/>
</dbReference>
<dbReference type="NCBIfam" id="NF001617">
    <property type="entry name" value="PRK00407.1"/>
    <property type="match status" value="1"/>
</dbReference>
<keyword evidence="2 5" id="KW-0819">tRNA processing</keyword>
<comment type="similarity">
    <text evidence="1 5">Belongs to the archease family.</text>
</comment>
<dbReference type="GO" id="GO:0006388">
    <property type="term" value="P:tRNA splicing, via endonucleolytic cleavage and ligation"/>
    <property type="evidence" value="ECO:0007669"/>
    <property type="project" value="UniProtKB-UniRule"/>
</dbReference>
<reference evidence="7 8" key="1">
    <citation type="submission" date="2020-04" db="EMBL/GenBank/DDBJ databases">
        <title>Draft genome of Methanobacterium subterraneum isolated from animal feces.</title>
        <authorList>
            <person name="Ouboter H.T."/>
            <person name="Berger S."/>
            <person name="Gungor E."/>
            <person name="Jetten M.S.M."/>
            <person name="Welte C.U."/>
        </authorList>
    </citation>
    <scope>NUCLEOTIDE SEQUENCE [LARGE SCALE GENOMIC DNA]</scope>
    <source>
        <strain evidence="7">HO_2020</strain>
    </source>
</reference>
<evidence type="ECO:0000313" key="8">
    <source>
        <dbReference type="Proteomes" id="UP000591058"/>
    </source>
</evidence>
<sequence length="148" mass="17093">MDNKNTPKKFEFFDVTADVGFRAYGQNLNDAFGNAAQAMFEVMTDTSQVKPKVKREILVESEDEKALLYDWLSELLFIHDYEGLVFSQFTVTIQQKDPETFNLSAVVWGEEFNQATHEVRDEVKAVTFHLMEIVKEENRCTLQVIVDT</sequence>
<evidence type="ECO:0000256" key="4">
    <source>
        <dbReference type="ARBA" id="ARBA00022837"/>
    </source>
</evidence>
<evidence type="ECO:0000256" key="3">
    <source>
        <dbReference type="ARBA" id="ARBA00022723"/>
    </source>
</evidence>
<proteinExistence type="inferred from homology"/>
<dbReference type="EMBL" id="JABBYL010000006">
    <property type="protein sequence ID" value="NMO08479.1"/>
    <property type="molecule type" value="Genomic_DNA"/>
</dbReference>
<evidence type="ECO:0000259" key="6">
    <source>
        <dbReference type="Pfam" id="PF01951"/>
    </source>
</evidence>
<keyword evidence="3 5" id="KW-0479">Metal-binding</keyword>
<accession>A0A7K4DJL8</accession>
<evidence type="ECO:0000313" key="7">
    <source>
        <dbReference type="EMBL" id="NMO08479.1"/>
    </source>
</evidence>
<dbReference type="GO" id="GO:0005509">
    <property type="term" value="F:calcium ion binding"/>
    <property type="evidence" value="ECO:0007669"/>
    <property type="project" value="UniProtKB-UniRule"/>
</dbReference>
<dbReference type="Gene3D" id="3.55.10.10">
    <property type="entry name" value="Archease domain"/>
    <property type="match status" value="1"/>
</dbReference>
<dbReference type="InterPro" id="IPR023572">
    <property type="entry name" value="Archease_dom"/>
</dbReference>
<dbReference type="Pfam" id="PF01951">
    <property type="entry name" value="Archease"/>
    <property type="match status" value="1"/>
</dbReference>
<feature type="domain" description="Archease" evidence="6">
    <location>
        <begin position="10"/>
        <end position="147"/>
    </location>
</feature>
<dbReference type="Proteomes" id="UP000591058">
    <property type="component" value="Unassembled WGS sequence"/>
</dbReference>
<comment type="function">
    <text evidence="5">Activates the tRNA-splicing ligase complex by facilitating the enzymatic turnover of catalytic subunit RtcB. Acts by promoting the guanylylation of RtcB, a key intermediate step in tRNA ligation. Can also alter the NTP specificity of RtcB such that ATP, dGTP or ITP is used efficiently.</text>
</comment>
<evidence type="ECO:0000256" key="2">
    <source>
        <dbReference type="ARBA" id="ARBA00022694"/>
    </source>
</evidence>
<feature type="binding site" evidence="5">
    <location>
        <position position="147"/>
    </location>
    <ligand>
        <name>Ca(2+)</name>
        <dbReference type="ChEBI" id="CHEBI:29108"/>
    </ligand>
</feature>
<evidence type="ECO:0000256" key="5">
    <source>
        <dbReference type="HAMAP-Rule" id="MF_01222"/>
    </source>
</evidence>
<comment type="caution">
    <text evidence="7">The sequence shown here is derived from an EMBL/GenBank/DDBJ whole genome shotgun (WGS) entry which is preliminary data.</text>
</comment>
<keyword evidence="4 5" id="KW-0106">Calcium</keyword>
<dbReference type="InterPro" id="IPR036820">
    <property type="entry name" value="Archease_dom_sf"/>
</dbReference>
<organism evidence="7 8">
    <name type="scientific">Methanobacterium subterraneum</name>
    <dbReference type="NCBI Taxonomy" id="59277"/>
    <lineage>
        <taxon>Archaea</taxon>
        <taxon>Methanobacteriati</taxon>
        <taxon>Methanobacteriota</taxon>
        <taxon>Methanomada group</taxon>
        <taxon>Methanobacteria</taxon>
        <taxon>Methanobacteriales</taxon>
        <taxon>Methanobacteriaceae</taxon>
        <taxon>Methanobacterium</taxon>
    </lineage>
</organism>
<dbReference type="RefSeq" id="WP_169032576.1">
    <property type="nucleotide sequence ID" value="NZ_JABBYL010000006.1"/>
</dbReference>
<dbReference type="AlphaFoldDB" id="A0A7K4DJL8"/>
<gene>
    <name evidence="7" type="ORF">HG719_01345</name>
</gene>
<feature type="binding site" evidence="5">
    <location>
        <position position="18"/>
    </location>
    <ligand>
        <name>Ca(2+)</name>
        <dbReference type="ChEBI" id="CHEBI:29108"/>
    </ligand>
</feature>